<dbReference type="Gene3D" id="3.30.1330.60">
    <property type="entry name" value="OmpA-like domain"/>
    <property type="match status" value="1"/>
</dbReference>
<dbReference type="InterPro" id="IPR036737">
    <property type="entry name" value="OmpA-like_sf"/>
</dbReference>
<gene>
    <name evidence="11" type="primary">motD</name>
    <name evidence="11" type="ORF">QWI16_10340</name>
</gene>
<evidence type="ECO:0000256" key="3">
    <source>
        <dbReference type="ARBA" id="ARBA00022475"/>
    </source>
</evidence>
<dbReference type="NCBIfam" id="NF006541">
    <property type="entry name" value="PRK09038.1"/>
    <property type="match status" value="1"/>
</dbReference>
<sequence length="311" mass="34417">MPRRRSSDLRMNHERWLVSYADFITLLFAFFVVMYSISQVNESKYRVLSDTLVEAFRPAARTANPIQVGSPAVTSETSVIKLDKPQSQGNLGVLEKTFRDEFDELVDDELMRISSNELWLQIELRDSILFDSGSAQASDTAREIFSKVADILESTDNPVQIEGFTDNLPIRTDRYPSNWELSSARASAIVKWMVAEGVDPSRLAAVGYGEHQPLAPNTTAEGRAQNRRVAIMIARDKMDRPKSQVSELSGELLDQVAAPDAEFTQGPSAAQNSADTITSDAPADTEVQAVEMGNGDLLFSSDPDLPRQGRE</sequence>
<dbReference type="Pfam" id="PF00691">
    <property type="entry name" value="OmpA"/>
    <property type="match status" value="1"/>
</dbReference>
<dbReference type="CDD" id="cd07185">
    <property type="entry name" value="OmpA_C-like"/>
    <property type="match status" value="1"/>
</dbReference>
<proteinExistence type="inferred from homology"/>
<evidence type="ECO:0000256" key="9">
    <source>
        <dbReference type="SAM" id="Phobius"/>
    </source>
</evidence>
<feature type="region of interest" description="Disordered" evidence="8">
    <location>
        <begin position="292"/>
        <end position="311"/>
    </location>
</feature>
<comment type="caution">
    <text evidence="11">The sequence shown here is derived from an EMBL/GenBank/DDBJ whole genome shotgun (WGS) entry which is preliminary data.</text>
</comment>
<dbReference type="InterPro" id="IPR006665">
    <property type="entry name" value="OmpA-like"/>
</dbReference>
<feature type="domain" description="OmpA-like" evidence="10">
    <location>
        <begin position="117"/>
        <end position="237"/>
    </location>
</feature>
<evidence type="ECO:0000256" key="2">
    <source>
        <dbReference type="ARBA" id="ARBA00008914"/>
    </source>
</evidence>
<comment type="similarity">
    <text evidence="2">Belongs to the MotB family.</text>
</comment>
<evidence type="ECO:0000259" key="10">
    <source>
        <dbReference type="PROSITE" id="PS51123"/>
    </source>
</evidence>
<organism evidence="11 12">
    <name type="scientific">Gilvimarinus algae</name>
    <dbReference type="NCBI Taxonomy" id="3058037"/>
    <lineage>
        <taxon>Bacteria</taxon>
        <taxon>Pseudomonadati</taxon>
        <taxon>Pseudomonadota</taxon>
        <taxon>Gammaproteobacteria</taxon>
        <taxon>Cellvibrionales</taxon>
        <taxon>Cellvibrionaceae</taxon>
        <taxon>Gilvimarinus</taxon>
    </lineage>
</organism>
<evidence type="ECO:0000313" key="11">
    <source>
        <dbReference type="EMBL" id="MDO3382570.1"/>
    </source>
</evidence>
<evidence type="ECO:0000256" key="1">
    <source>
        <dbReference type="ARBA" id="ARBA00004162"/>
    </source>
</evidence>
<evidence type="ECO:0000256" key="5">
    <source>
        <dbReference type="ARBA" id="ARBA00022989"/>
    </source>
</evidence>
<dbReference type="PANTHER" id="PTHR30329:SF20">
    <property type="entry name" value="EXPORTED PROTEIN"/>
    <property type="match status" value="1"/>
</dbReference>
<dbReference type="SUPFAM" id="SSF103088">
    <property type="entry name" value="OmpA-like"/>
    <property type="match status" value="1"/>
</dbReference>
<keyword evidence="4 9" id="KW-0812">Transmembrane</keyword>
<dbReference type="PANTHER" id="PTHR30329">
    <property type="entry name" value="STATOR ELEMENT OF FLAGELLAR MOTOR COMPLEX"/>
    <property type="match status" value="1"/>
</dbReference>
<dbReference type="Proteomes" id="UP001168380">
    <property type="component" value="Unassembled WGS sequence"/>
</dbReference>
<feature type="region of interest" description="Disordered" evidence="8">
    <location>
        <begin position="261"/>
        <end position="284"/>
    </location>
</feature>
<comment type="subcellular location">
    <subcellularLocation>
        <location evidence="1">Cell membrane</location>
        <topology evidence="1">Single-pass membrane protein</topology>
    </subcellularLocation>
</comment>
<feature type="compositionally biased region" description="Polar residues" evidence="8">
    <location>
        <begin position="265"/>
        <end position="279"/>
    </location>
</feature>
<keyword evidence="11" id="KW-0282">Flagellum</keyword>
<protein>
    <submittedName>
        <fullName evidence="11">Flagellar motor protein MotD</fullName>
    </submittedName>
</protein>
<keyword evidence="12" id="KW-1185">Reference proteome</keyword>
<evidence type="ECO:0000256" key="7">
    <source>
        <dbReference type="PROSITE-ProRule" id="PRU00473"/>
    </source>
</evidence>
<reference evidence="11" key="1">
    <citation type="submission" date="2023-07" db="EMBL/GenBank/DDBJ databases">
        <title>Gilvimarinus algae sp. nov., isolated from the surface of Kelp.</title>
        <authorList>
            <person name="Sun Y.Y."/>
            <person name="Gong Y."/>
            <person name="Du Z.J."/>
        </authorList>
    </citation>
    <scope>NUCLEOTIDE SEQUENCE</scope>
    <source>
        <strain evidence="11">SDUM040014</strain>
    </source>
</reference>
<dbReference type="InterPro" id="IPR050330">
    <property type="entry name" value="Bact_OuterMem_StrucFunc"/>
</dbReference>
<dbReference type="InterPro" id="IPR025713">
    <property type="entry name" value="MotB-like_N_dom"/>
</dbReference>
<dbReference type="Pfam" id="PF13677">
    <property type="entry name" value="MotB_plug"/>
    <property type="match status" value="1"/>
</dbReference>
<name>A0ABT8TG01_9GAMM</name>
<keyword evidence="3" id="KW-1003">Cell membrane</keyword>
<dbReference type="PROSITE" id="PS51123">
    <property type="entry name" value="OMPA_2"/>
    <property type="match status" value="1"/>
</dbReference>
<evidence type="ECO:0000256" key="8">
    <source>
        <dbReference type="SAM" id="MobiDB-lite"/>
    </source>
</evidence>
<accession>A0ABT8TG01</accession>
<keyword evidence="11" id="KW-0966">Cell projection</keyword>
<feature type="transmembrane region" description="Helical" evidence="9">
    <location>
        <begin position="20"/>
        <end position="37"/>
    </location>
</feature>
<evidence type="ECO:0000313" key="12">
    <source>
        <dbReference type="Proteomes" id="UP001168380"/>
    </source>
</evidence>
<keyword evidence="5 9" id="KW-1133">Transmembrane helix</keyword>
<keyword evidence="6 7" id="KW-0472">Membrane</keyword>
<dbReference type="EMBL" id="JAULRT010000052">
    <property type="protein sequence ID" value="MDO3382570.1"/>
    <property type="molecule type" value="Genomic_DNA"/>
</dbReference>
<evidence type="ECO:0000256" key="6">
    <source>
        <dbReference type="ARBA" id="ARBA00023136"/>
    </source>
</evidence>
<evidence type="ECO:0000256" key="4">
    <source>
        <dbReference type="ARBA" id="ARBA00022692"/>
    </source>
</evidence>
<keyword evidence="11" id="KW-0969">Cilium</keyword>